<dbReference type="AlphaFoldDB" id="W9JJ29"/>
<evidence type="ECO:0000259" key="4">
    <source>
        <dbReference type="Pfam" id="PF04082"/>
    </source>
</evidence>
<accession>W9JJ29</accession>
<reference evidence="5" key="2">
    <citation type="submission" date="2012-06" db="EMBL/GenBank/DDBJ databases">
        <title>Annotation of the Genome Sequence of Fusarium oxysporum Fo47.</title>
        <authorList>
            <consortium name="The Broad Institute Genomics Platform"/>
            <person name="Ma L.-J."/>
            <person name="Corby-Kistler H."/>
            <person name="Broz K."/>
            <person name="Gale L.R."/>
            <person name="Jonkers W."/>
            <person name="O'Donnell K."/>
            <person name="Ploetz R."/>
            <person name="Steinberg C."/>
            <person name="Schwartz D.C."/>
            <person name="VanEtten H."/>
            <person name="Zhou S."/>
            <person name="Young S.K."/>
            <person name="Zeng Q."/>
            <person name="Gargeya S."/>
            <person name="Fitzgerald M."/>
            <person name="Abouelleil A."/>
            <person name="Alvarado L."/>
            <person name="Chapman S.B."/>
            <person name="Gainer-Dewar J."/>
            <person name="Goldberg J."/>
            <person name="Griggs A."/>
            <person name="Gujja S."/>
            <person name="Hansen M."/>
            <person name="Howarth C."/>
            <person name="Imamovic A."/>
            <person name="Ireland A."/>
            <person name="Larimer J."/>
            <person name="McCowan C."/>
            <person name="Murphy C."/>
            <person name="Pearson M."/>
            <person name="Poon T.W."/>
            <person name="Priest M."/>
            <person name="Roberts A."/>
            <person name="Saif S."/>
            <person name="Shea T."/>
            <person name="Sykes S."/>
            <person name="Wortman J."/>
            <person name="Nusbaum C."/>
            <person name="Birren B."/>
        </authorList>
    </citation>
    <scope>NUCLEOTIDE SEQUENCE</scope>
    <source>
        <strain evidence="5">Fo47</strain>
    </source>
</reference>
<dbReference type="InterPro" id="IPR007219">
    <property type="entry name" value="XnlR_reg_dom"/>
</dbReference>
<feature type="domain" description="Xylanolytic transcriptional activator regulatory" evidence="4">
    <location>
        <begin position="159"/>
        <end position="305"/>
    </location>
</feature>
<evidence type="ECO:0000256" key="2">
    <source>
        <dbReference type="ARBA" id="ARBA00023163"/>
    </source>
</evidence>
<dbReference type="CDD" id="cd12148">
    <property type="entry name" value="fungal_TF_MHR"/>
    <property type="match status" value="1"/>
</dbReference>
<evidence type="ECO:0000313" key="5">
    <source>
        <dbReference type="EMBL" id="EWZ29418.1"/>
    </source>
</evidence>
<dbReference type="GO" id="GO:0006351">
    <property type="term" value="P:DNA-templated transcription"/>
    <property type="evidence" value="ECO:0007669"/>
    <property type="project" value="InterPro"/>
</dbReference>
<keyword evidence="2" id="KW-0804">Transcription</keyword>
<name>W9JJ29_FUSOX</name>
<dbReference type="GO" id="GO:0008270">
    <property type="term" value="F:zinc ion binding"/>
    <property type="evidence" value="ECO:0007669"/>
    <property type="project" value="InterPro"/>
</dbReference>
<reference evidence="5" key="1">
    <citation type="submission" date="2011-06" db="EMBL/GenBank/DDBJ databases">
        <title>The Genome Sequence of Fusarium oxysporum Fo47.</title>
        <authorList>
            <consortium name="The Broad Institute Genome Sequencing Platform"/>
            <person name="Ma L.-J."/>
            <person name="Gale L.R."/>
            <person name="Schwartz D.C."/>
            <person name="Zhou S."/>
            <person name="Corby-Kistler H."/>
            <person name="Young S.K."/>
            <person name="Zeng Q."/>
            <person name="Gargeya S."/>
            <person name="Fitzgerald M."/>
            <person name="Haas B."/>
            <person name="Abouelleil A."/>
            <person name="Alvarado L."/>
            <person name="Arachchi H.M."/>
            <person name="Berlin A."/>
            <person name="Brown A."/>
            <person name="Chapman S.B."/>
            <person name="Chen Z."/>
            <person name="Dunbar C."/>
            <person name="Freedman E."/>
            <person name="Gearin G."/>
            <person name="Gellesch M."/>
            <person name="Goldberg J."/>
            <person name="Griggs A."/>
            <person name="Gujja S."/>
            <person name="Heiman D."/>
            <person name="Howarth C."/>
            <person name="Larson L."/>
            <person name="Lui A."/>
            <person name="MacDonald P.J.P."/>
            <person name="Mehta T."/>
            <person name="Montmayeur A."/>
            <person name="Murphy C."/>
            <person name="Neiman D."/>
            <person name="Pearson M."/>
            <person name="Priest M."/>
            <person name="Roberts A."/>
            <person name="Saif S."/>
            <person name="Shea T."/>
            <person name="Shenoy N."/>
            <person name="Sisk P."/>
            <person name="Stolte C."/>
            <person name="Sykes S."/>
            <person name="Wortman J."/>
            <person name="Nusbaum C."/>
            <person name="Birren B."/>
        </authorList>
    </citation>
    <scope>NUCLEOTIDE SEQUENCE [LARGE SCALE GENOMIC DNA]</scope>
    <source>
        <strain evidence="5">Fo47</strain>
    </source>
</reference>
<protein>
    <recommendedName>
        <fullName evidence="4">Xylanolytic transcriptional activator regulatory domain-containing protein</fullName>
    </recommendedName>
</protein>
<keyword evidence="3" id="KW-0539">Nucleus</keyword>
<dbReference type="PANTHER" id="PTHR47424">
    <property type="entry name" value="REGULATORY PROTEIN GAL4"/>
    <property type="match status" value="1"/>
</dbReference>
<dbReference type="Proteomes" id="UP000030766">
    <property type="component" value="Unassembled WGS sequence"/>
</dbReference>
<evidence type="ECO:0000256" key="1">
    <source>
        <dbReference type="ARBA" id="ARBA00023015"/>
    </source>
</evidence>
<dbReference type="GO" id="GO:0003677">
    <property type="term" value="F:DNA binding"/>
    <property type="evidence" value="ECO:0007669"/>
    <property type="project" value="InterPro"/>
</dbReference>
<dbReference type="EMBL" id="JH717913">
    <property type="protein sequence ID" value="EWZ29418.1"/>
    <property type="molecule type" value="Genomic_DNA"/>
</dbReference>
<dbReference type="Pfam" id="PF04082">
    <property type="entry name" value="Fungal_trans"/>
    <property type="match status" value="1"/>
</dbReference>
<dbReference type="PANTHER" id="PTHR47424:SF14">
    <property type="entry name" value="ZINC FINGER PROTEIN GRT1"/>
    <property type="match status" value="1"/>
</dbReference>
<keyword evidence="1" id="KW-0805">Transcription regulation</keyword>
<sequence>MGCRADPSACVYRPKVRRTRARRSTSNHPTRGVNSVSLFSEVIEPLHSPSPGETEITNSALCREVTAAHNFPHFAGHLEISYGPASSFAFLQHVHRAISSHDETENAGRPLDEGGLDRFAMRGVFFGLPPRISLQAISVQDTIHKIIRRPSALKFLDTFKTFSLHIFPFFTSESLDELLDRAYSPTSSIPRQSHDEVVLLAILASGSLNAAETNEAERLFQHATRHAESSGDAVTLPTIQFSLLMADYQLNMGRPNAAYLLISAACCKAYALGLHRFSTQVALSEQEIQVRRATLWTIFSYDRQVITPNRQNDPYLM</sequence>
<dbReference type="HOGENOM" id="CLU_1008450_0_0_1"/>
<evidence type="ECO:0000256" key="3">
    <source>
        <dbReference type="ARBA" id="ARBA00023242"/>
    </source>
</evidence>
<dbReference type="VEuPathDB" id="FungiDB:FOZG_17042"/>
<organism evidence="5">
    <name type="scientific">Fusarium oxysporum Fo47</name>
    <dbReference type="NCBI Taxonomy" id="660027"/>
    <lineage>
        <taxon>Eukaryota</taxon>
        <taxon>Fungi</taxon>
        <taxon>Dikarya</taxon>
        <taxon>Ascomycota</taxon>
        <taxon>Pezizomycotina</taxon>
        <taxon>Sordariomycetes</taxon>
        <taxon>Hypocreomycetidae</taxon>
        <taxon>Hypocreales</taxon>
        <taxon>Nectriaceae</taxon>
        <taxon>Fusarium</taxon>
        <taxon>Fusarium oxysporum species complex</taxon>
    </lineage>
</organism>
<proteinExistence type="predicted"/>
<dbReference type="InterPro" id="IPR051127">
    <property type="entry name" value="Fungal_SecMet_Regulators"/>
</dbReference>
<gene>
    <name evidence="5" type="ORF">FOZG_17042</name>
</gene>